<evidence type="ECO:0000313" key="2">
    <source>
        <dbReference type="Proteomes" id="UP001596328"/>
    </source>
</evidence>
<dbReference type="EMBL" id="JBHSWU010000753">
    <property type="protein sequence ID" value="MFC6725872.1"/>
    <property type="molecule type" value="Genomic_DNA"/>
</dbReference>
<keyword evidence="2" id="KW-1185">Reference proteome</keyword>
<comment type="caution">
    <text evidence="1">The sequence shown here is derived from an EMBL/GenBank/DDBJ whole genome shotgun (WGS) entry which is preliminary data.</text>
</comment>
<sequence>ASQMVGFFVGDADTSTADTFRDVKDDLDAEIDEAVETLGEVCVRDEDWDAAREAASAVLEAAYDDYVETLEGMGVEPKNVC</sequence>
<protein>
    <submittedName>
        <fullName evidence="1">Transcription antitermination protein</fullName>
    </submittedName>
</protein>
<proteinExistence type="predicted"/>
<name>A0ABD5S4B3_9EURY</name>
<organism evidence="1 2">
    <name type="scientific">Halobium palmae</name>
    <dbReference type="NCBI Taxonomy" id="1776492"/>
    <lineage>
        <taxon>Archaea</taxon>
        <taxon>Methanobacteriati</taxon>
        <taxon>Methanobacteriota</taxon>
        <taxon>Stenosarchaea group</taxon>
        <taxon>Halobacteria</taxon>
        <taxon>Halobacteriales</taxon>
        <taxon>Haloferacaceae</taxon>
        <taxon>Halobium</taxon>
    </lineage>
</organism>
<gene>
    <name evidence="1" type="ORF">ACFQE1_16165</name>
</gene>
<accession>A0ABD5S4B3</accession>
<reference evidence="1 2" key="1">
    <citation type="journal article" date="2019" name="Int. J. Syst. Evol. Microbiol.">
        <title>The Global Catalogue of Microorganisms (GCM) 10K type strain sequencing project: providing services to taxonomists for standard genome sequencing and annotation.</title>
        <authorList>
            <consortium name="The Broad Institute Genomics Platform"/>
            <consortium name="The Broad Institute Genome Sequencing Center for Infectious Disease"/>
            <person name="Wu L."/>
            <person name="Ma J."/>
        </authorList>
    </citation>
    <scope>NUCLEOTIDE SEQUENCE [LARGE SCALE GENOMIC DNA]</scope>
    <source>
        <strain evidence="1 2">NBRC 111368</strain>
    </source>
</reference>
<evidence type="ECO:0000313" key="1">
    <source>
        <dbReference type="EMBL" id="MFC6725872.1"/>
    </source>
</evidence>
<dbReference type="Proteomes" id="UP001596328">
    <property type="component" value="Unassembled WGS sequence"/>
</dbReference>
<dbReference type="AlphaFoldDB" id="A0ABD5S4B3"/>
<feature type="non-terminal residue" evidence="1">
    <location>
        <position position="1"/>
    </location>
</feature>